<name>A0A2N1PTX8_9BACT</name>
<dbReference type="Proteomes" id="UP000233256">
    <property type="component" value="Unassembled WGS sequence"/>
</dbReference>
<dbReference type="Gene3D" id="3.40.50.150">
    <property type="entry name" value="Vaccinia Virus protein VP39"/>
    <property type="match status" value="1"/>
</dbReference>
<dbReference type="AlphaFoldDB" id="A0A2N1PTX8"/>
<comment type="caution">
    <text evidence="1">The sequence shown here is derived from an EMBL/GenBank/DDBJ whole genome shotgun (WGS) entry which is preliminary data.</text>
</comment>
<dbReference type="InterPro" id="IPR029063">
    <property type="entry name" value="SAM-dependent_MTases_sf"/>
</dbReference>
<proteinExistence type="predicted"/>
<accession>A0A2N1PTX8</accession>
<evidence type="ECO:0000313" key="2">
    <source>
        <dbReference type="Proteomes" id="UP000233256"/>
    </source>
</evidence>
<sequence length="453" mass="49974">MVESMNIFSSTEVPEKFTRPLRDVPRRYVMADWYGYRDTQVISELLRSEYRAGATLLDPFSGRGQIPFEASLAGFAATGLEIDPFACTMARLICDIPGSLDRVPNAMGRLEYSTRATRKYLFSTLCPQCGKESEVMAYRHVSGKPVESKYSCSSCKSAGIAEYGDFDLYKEDVIEKMELPLTELVLPDHVASLFSRRTFLALQVLRHGICRRDYMAHRRVLGLALAYTAAMCAELGNSGKSDFLHLNPFQFFPINVRKIIDGTAEASRAVRDSSSTVKQGKIEIIEKSSFTSVGSLGTFSVIATAPPCPGESPASQYGCVVDEFLALCPLTGDIKRTNRPASSQGRGELKAQDCLILPSEGPASGELRNRMTWLFGELNRKLISGGSVLLFLRSRDSGTWVEKLYTQAMENTGFRDIGRTVINRDMGLVIDQFTLGERPGPGAGGTLILRGRR</sequence>
<evidence type="ECO:0008006" key="3">
    <source>
        <dbReference type="Google" id="ProtNLM"/>
    </source>
</evidence>
<evidence type="ECO:0000313" key="1">
    <source>
        <dbReference type="EMBL" id="PKK91732.1"/>
    </source>
</evidence>
<dbReference type="EMBL" id="PGXC01000002">
    <property type="protein sequence ID" value="PKK91732.1"/>
    <property type="molecule type" value="Genomic_DNA"/>
</dbReference>
<organism evidence="1 2">
    <name type="scientific">Candidatus Wallbacteria bacterium HGW-Wallbacteria-1</name>
    <dbReference type="NCBI Taxonomy" id="2013854"/>
    <lineage>
        <taxon>Bacteria</taxon>
        <taxon>Candidatus Walliibacteriota</taxon>
    </lineage>
</organism>
<protein>
    <recommendedName>
        <fullName evidence="3">DNA methylase N-4/N-6 domain-containing protein</fullName>
    </recommendedName>
</protein>
<dbReference type="SUPFAM" id="SSF53335">
    <property type="entry name" value="S-adenosyl-L-methionine-dependent methyltransferases"/>
    <property type="match status" value="1"/>
</dbReference>
<gene>
    <name evidence="1" type="ORF">CVV64_03455</name>
</gene>
<reference evidence="1 2" key="1">
    <citation type="journal article" date="2017" name="ISME J.">
        <title>Potential for microbial H2 and metal transformations associated with novel bacteria and archaea in deep terrestrial subsurface sediments.</title>
        <authorList>
            <person name="Hernsdorf A.W."/>
            <person name="Amano Y."/>
            <person name="Miyakawa K."/>
            <person name="Ise K."/>
            <person name="Suzuki Y."/>
            <person name="Anantharaman K."/>
            <person name="Probst A."/>
            <person name="Burstein D."/>
            <person name="Thomas B.C."/>
            <person name="Banfield J.F."/>
        </authorList>
    </citation>
    <scope>NUCLEOTIDE SEQUENCE [LARGE SCALE GENOMIC DNA]</scope>
    <source>
        <strain evidence="1">HGW-Wallbacteria-1</strain>
    </source>
</reference>